<evidence type="ECO:0008006" key="5">
    <source>
        <dbReference type="Google" id="ProtNLM"/>
    </source>
</evidence>
<accession>A0A317F4X0</accession>
<gene>
    <name evidence="3" type="ORF">DFH01_26600</name>
</gene>
<keyword evidence="4" id="KW-1185">Reference proteome</keyword>
<reference evidence="4" key="1">
    <citation type="submission" date="2018-05" db="EMBL/GenBank/DDBJ databases">
        <authorList>
            <person name="Du Z."/>
            <person name="Wang X."/>
        </authorList>
    </citation>
    <scope>NUCLEOTIDE SEQUENCE [LARGE SCALE GENOMIC DNA]</scope>
    <source>
        <strain evidence="4">CQN31</strain>
    </source>
</reference>
<feature type="signal peptide" evidence="2">
    <location>
        <begin position="1"/>
        <end position="18"/>
    </location>
</feature>
<feature type="compositionally biased region" description="Gly residues" evidence="1">
    <location>
        <begin position="80"/>
        <end position="96"/>
    </location>
</feature>
<dbReference type="AlphaFoldDB" id="A0A317F4X0"/>
<proteinExistence type="predicted"/>
<feature type="region of interest" description="Disordered" evidence="1">
    <location>
        <begin position="75"/>
        <end position="116"/>
    </location>
</feature>
<feature type="chain" id="PRO_5016319257" description="DUF3035 domain-containing protein" evidence="2">
    <location>
        <begin position="19"/>
        <end position="116"/>
    </location>
</feature>
<evidence type="ECO:0000256" key="2">
    <source>
        <dbReference type="SAM" id="SignalP"/>
    </source>
</evidence>
<dbReference type="RefSeq" id="WP_109873569.1">
    <property type="nucleotide sequence ID" value="NZ_QGNA01000008.1"/>
</dbReference>
<evidence type="ECO:0000256" key="1">
    <source>
        <dbReference type="SAM" id="MobiDB-lite"/>
    </source>
</evidence>
<protein>
    <recommendedName>
        <fullName evidence="5">DUF3035 domain-containing protein</fullName>
    </recommendedName>
</protein>
<comment type="caution">
    <text evidence="3">The sequence shown here is derived from an EMBL/GenBank/DDBJ whole genome shotgun (WGS) entry which is preliminary data.</text>
</comment>
<keyword evidence="2" id="KW-0732">Signal</keyword>
<evidence type="ECO:0000313" key="4">
    <source>
        <dbReference type="Proteomes" id="UP000245765"/>
    </source>
</evidence>
<evidence type="ECO:0000313" key="3">
    <source>
        <dbReference type="EMBL" id="PWS34200.1"/>
    </source>
</evidence>
<dbReference type="EMBL" id="QGNA01000008">
    <property type="protein sequence ID" value="PWS34200.1"/>
    <property type="molecule type" value="Genomic_DNA"/>
</dbReference>
<name>A0A317F4X0_9PROT</name>
<dbReference type="OrthoDB" id="7285439at2"/>
<dbReference type="Proteomes" id="UP000245765">
    <property type="component" value="Unassembled WGS sequence"/>
</dbReference>
<organism evidence="3 4">
    <name type="scientific">Falsiroseomonas bella</name>
    <dbReference type="NCBI Taxonomy" id="2184016"/>
    <lineage>
        <taxon>Bacteria</taxon>
        <taxon>Pseudomonadati</taxon>
        <taxon>Pseudomonadota</taxon>
        <taxon>Alphaproteobacteria</taxon>
        <taxon>Acetobacterales</taxon>
        <taxon>Roseomonadaceae</taxon>
        <taxon>Falsiroseomonas</taxon>
    </lineage>
</organism>
<dbReference type="PROSITE" id="PS51257">
    <property type="entry name" value="PROKAR_LIPOPROTEIN"/>
    <property type="match status" value="1"/>
</dbReference>
<sequence length="116" mass="11341">MRKPSFLIWLPLALAAGACTDPEPFTRPGTWQATGANDANLRAMIANPADLQRGQAPATAARGEAAAIAAARLGAPSASGQGGENGGGGGGAGGAAGQPVRGIPALPPLSGQYVRN</sequence>